<dbReference type="Proteomes" id="UP001610446">
    <property type="component" value="Unassembled WGS sequence"/>
</dbReference>
<evidence type="ECO:0000313" key="2">
    <source>
        <dbReference type="Proteomes" id="UP001610446"/>
    </source>
</evidence>
<evidence type="ECO:0000313" key="1">
    <source>
        <dbReference type="EMBL" id="KAL2838808.1"/>
    </source>
</evidence>
<sequence>MTDPFSISAGVVGVVSLGLTVSQGFLSFYRPWTTFDEEIQHFSGKLEGLQNIPSVLEGFILNEDEFDLASDQYEKLLDKCKSTDCSLFVKKHDWLRLRRAAYPFKKETLVTLSQTVSGLQDNLNLALQLMNGVLINQQQKQLQDIISHTTSIDTRTTTILDVVKQDKTTVHSSLPAIGQEMIARRQLHDQPMLDPSMLRSFCNRQALINTGWKRQSRRLRGDVTDTISRYCTCSRRPFNSSSFSFFALHESDCPLYEAGQHTFGVAAKYNFCNRLLGLSVSVMMTMTRGAGAFSINPTIRFQGIVDDNSPAFTLVNEAIGIGWINASETLTTTRDDLLALFREKAAPTDRLADGSTILHHIAEMLFGSHWASSPSLHDIQAVHGLVLAMIEAGVPANERTVQGMTVFDRFMQAASFYVHRLQNDSRSIGLHMLQGLLTSGSYMRSLMLSLKRQHRVSRASSAEDRWYRYDDLVRIVVHNRPASEQSIEALRSCLLLEQSRYTADLGASDFETLMLMCLDWTPGMLLLLKSTLPRSTEAVGNCFRGACQYREFASALLLLEYIDKLETSHLEAAARCGDISVLKQILQELALQQLPVNTIRSLGLPTEGLLDTKAYSVILALKQQNIKVKPGLYASQRSVYSAVLFGGTTAADLLYASGFTDMNQHDSTDSPPLVHLFYYQELGYPYILGQVLDLARWMIDKGADLHQHLRGGYPVIFALAEEFGRCFDQTFSDSITNGVRLINNCEVEMIFLSLHVDSTRLLQTILSDNTIDDCLCACSDGGCSALSRFLSRVPMPISVHVQEILRRKFPEQTRRASVSATLRYLTFDLLGITHTCHRKQRIRIFDSTRMWLNDQFDPEDAQEIHEEESYFLDQLEHLVAEFDAKYDELGVTLSEFYEGYWKTRMREVLVSGGFDEVAYWRASNIGIILDRLSEEEPGEDFEFRIRS</sequence>
<dbReference type="EMBL" id="JBFXLU010000141">
    <property type="protein sequence ID" value="KAL2838808.1"/>
    <property type="molecule type" value="Genomic_DNA"/>
</dbReference>
<proteinExistence type="predicted"/>
<evidence type="ECO:0008006" key="3">
    <source>
        <dbReference type="Google" id="ProtNLM"/>
    </source>
</evidence>
<gene>
    <name evidence="1" type="ORF">BJY01DRAFT_237329</name>
</gene>
<organism evidence="1 2">
    <name type="scientific">Aspergillus pseudoustus</name>
    <dbReference type="NCBI Taxonomy" id="1810923"/>
    <lineage>
        <taxon>Eukaryota</taxon>
        <taxon>Fungi</taxon>
        <taxon>Dikarya</taxon>
        <taxon>Ascomycota</taxon>
        <taxon>Pezizomycotina</taxon>
        <taxon>Eurotiomycetes</taxon>
        <taxon>Eurotiomycetidae</taxon>
        <taxon>Eurotiales</taxon>
        <taxon>Aspergillaceae</taxon>
        <taxon>Aspergillus</taxon>
        <taxon>Aspergillus subgen. Nidulantes</taxon>
    </lineage>
</organism>
<accession>A0ABR4JFJ4</accession>
<keyword evidence="2" id="KW-1185">Reference proteome</keyword>
<protein>
    <recommendedName>
        <fullName evidence="3">Fungal N-terminal domain-containing protein</fullName>
    </recommendedName>
</protein>
<name>A0ABR4JFJ4_9EURO</name>
<reference evidence="1 2" key="1">
    <citation type="submission" date="2024-07" db="EMBL/GenBank/DDBJ databases">
        <title>Section-level genome sequencing and comparative genomics of Aspergillus sections Usti and Cavernicolus.</title>
        <authorList>
            <consortium name="Lawrence Berkeley National Laboratory"/>
            <person name="Nybo J.L."/>
            <person name="Vesth T.C."/>
            <person name="Theobald S."/>
            <person name="Frisvad J.C."/>
            <person name="Larsen T.O."/>
            <person name="Kjaerboelling I."/>
            <person name="Rothschild-Mancinelli K."/>
            <person name="Lyhne E.K."/>
            <person name="Kogle M.E."/>
            <person name="Barry K."/>
            <person name="Clum A."/>
            <person name="Na H."/>
            <person name="Ledsgaard L."/>
            <person name="Lin J."/>
            <person name="Lipzen A."/>
            <person name="Kuo A."/>
            <person name="Riley R."/>
            <person name="Mondo S."/>
            <person name="Labutti K."/>
            <person name="Haridas S."/>
            <person name="Pangalinan J."/>
            <person name="Salamov A.A."/>
            <person name="Simmons B.A."/>
            <person name="Magnuson J.K."/>
            <person name="Chen J."/>
            <person name="Drula E."/>
            <person name="Henrissat B."/>
            <person name="Wiebenga A."/>
            <person name="Lubbers R.J."/>
            <person name="Gomes A.C."/>
            <person name="Makela M.R."/>
            <person name="Stajich J."/>
            <person name="Grigoriev I.V."/>
            <person name="Mortensen U.H."/>
            <person name="De Vries R.P."/>
            <person name="Baker S.E."/>
            <person name="Andersen M.R."/>
        </authorList>
    </citation>
    <scope>NUCLEOTIDE SEQUENCE [LARGE SCALE GENOMIC DNA]</scope>
    <source>
        <strain evidence="1 2">CBS 123904</strain>
    </source>
</reference>
<comment type="caution">
    <text evidence="1">The sequence shown here is derived from an EMBL/GenBank/DDBJ whole genome shotgun (WGS) entry which is preliminary data.</text>
</comment>